<evidence type="ECO:0000313" key="3">
    <source>
        <dbReference type="EMBL" id="GAQ87486.1"/>
    </source>
</evidence>
<feature type="non-terminal residue" evidence="3">
    <location>
        <position position="160"/>
    </location>
</feature>
<evidence type="ECO:0000313" key="4">
    <source>
        <dbReference type="Proteomes" id="UP000054558"/>
    </source>
</evidence>
<accession>A0A1Y1IFF1</accession>
<dbReference type="EMBL" id="DF237305">
    <property type="protein sequence ID" value="GAQ87486.1"/>
    <property type="molecule type" value="Genomic_DNA"/>
</dbReference>
<organism evidence="3 4">
    <name type="scientific">Klebsormidium nitens</name>
    <name type="common">Green alga</name>
    <name type="synonym">Ulothrix nitens</name>
    <dbReference type="NCBI Taxonomy" id="105231"/>
    <lineage>
        <taxon>Eukaryota</taxon>
        <taxon>Viridiplantae</taxon>
        <taxon>Streptophyta</taxon>
        <taxon>Klebsormidiophyceae</taxon>
        <taxon>Klebsormidiales</taxon>
        <taxon>Klebsormidiaceae</taxon>
        <taxon>Klebsormidium</taxon>
    </lineage>
</organism>
<evidence type="ECO:0000259" key="2">
    <source>
        <dbReference type="Pfam" id="PF15801"/>
    </source>
</evidence>
<keyword evidence="4" id="KW-1185">Reference proteome</keyword>
<feature type="domain" description="C6H2-type" evidence="2">
    <location>
        <begin position="72"/>
        <end position="110"/>
    </location>
</feature>
<protein>
    <submittedName>
        <fullName evidence="3">DNAse I-like superfamily protein</fullName>
    </submittedName>
</protein>
<proteinExistence type="predicted"/>
<name>A0A1Y1IFF1_KLENI</name>
<sequence>MLSVLRTHLPSDIPIAGCELTPYVLLRKPDNSITTDDIPEGAPVQGYYLQCKWLRVKNEKRVAVCSVHPSEVATLQCLLCVKAKLPAAKSYHCSPQCFAAAWRNHKELHARAAAAPAKDQNGNNTAPEEEELFGTGPPGSSHATRRSIIGLPNGAAYPAP</sequence>
<evidence type="ECO:0000256" key="1">
    <source>
        <dbReference type="SAM" id="MobiDB-lite"/>
    </source>
</evidence>
<dbReference type="Pfam" id="PF15801">
    <property type="entry name" value="zf-C6H2"/>
    <property type="match status" value="1"/>
</dbReference>
<reference evidence="3 4" key="1">
    <citation type="journal article" date="2014" name="Nat. Commun.">
        <title>Klebsormidium flaccidum genome reveals primary factors for plant terrestrial adaptation.</title>
        <authorList>
            <person name="Hori K."/>
            <person name="Maruyama F."/>
            <person name="Fujisawa T."/>
            <person name="Togashi T."/>
            <person name="Yamamoto N."/>
            <person name="Seo M."/>
            <person name="Sato S."/>
            <person name="Yamada T."/>
            <person name="Mori H."/>
            <person name="Tajima N."/>
            <person name="Moriyama T."/>
            <person name="Ikeuchi M."/>
            <person name="Watanabe M."/>
            <person name="Wada H."/>
            <person name="Kobayashi K."/>
            <person name="Saito M."/>
            <person name="Masuda T."/>
            <person name="Sasaki-Sekimoto Y."/>
            <person name="Mashiguchi K."/>
            <person name="Awai K."/>
            <person name="Shimojima M."/>
            <person name="Masuda S."/>
            <person name="Iwai M."/>
            <person name="Nobusawa T."/>
            <person name="Narise T."/>
            <person name="Kondo S."/>
            <person name="Saito H."/>
            <person name="Sato R."/>
            <person name="Murakawa M."/>
            <person name="Ihara Y."/>
            <person name="Oshima-Yamada Y."/>
            <person name="Ohtaka K."/>
            <person name="Satoh M."/>
            <person name="Sonobe K."/>
            <person name="Ishii M."/>
            <person name="Ohtani R."/>
            <person name="Kanamori-Sato M."/>
            <person name="Honoki R."/>
            <person name="Miyazaki D."/>
            <person name="Mochizuki H."/>
            <person name="Umetsu J."/>
            <person name="Higashi K."/>
            <person name="Shibata D."/>
            <person name="Kamiya Y."/>
            <person name="Sato N."/>
            <person name="Nakamura Y."/>
            <person name="Tabata S."/>
            <person name="Ida S."/>
            <person name="Kurokawa K."/>
            <person name="Ohta H."/>
        </authorList>
    </citation>
    <scope>NUCLEOTIDE SEQUENCE [LARGE SCALE GENOMIC DNA]</scope>
    <source>
        <strain evidence="3 4">NIES-2285</strain>
    </source>
</reference>
<dbReference type="InterPro" id="IPR031615">
    <property type="entry name" value="Zfn-C6H2"/>
</dbReference>
<dbReference type="OrthoDB" id="428734at2759"/>
<dbReference type="AlphaFoldDB" id="A0A1Y1IFF1"/>
<dbReference type="Proteomes" id="UP000054558">
    <property type="component" value="Unassembled WGS sequence"/>
</dbReference>
<feature type="region of interest" description="Disordered" evidence="1">
    <location>
        <begin position="112"/>
        <end position="160"/>
    </location>
</feature>
<gene>
    <name evidence="3" type="ORF">KFL_003560130</name>
</gene>